<feature type="transmembrane region" description="Helical" evidence="1">
    <location>
        <begin position="43"/>
        <end position="63"/>
    </location>
</feature>
<reference evidence="3" key="1">
    <citation type="submission" date="2015-09" db="EMBL/GenBank/DDBJ databases">
        <authorList>
            <person name="Rodrigo-Torres Lidia"/>
            <person name="Arahal R.David."/>
        </authorList>
    </citation>
    <scope>NUCLEOTIDE SEQUENCE [LARGE SCALE GENOMIC DNA]</scope>
    <source>
        <strain evidence="3">CECT 5114</strain>
    </source>
</reference>
<accession>A0A0P1ITD2</accession>
<organism evidence="2 3">
    <name type="scientific">Cognatishimia activa</name>
    <dbReference type="NCBI Taxonomy" id="1715691"/>
    <lineage>
        <taxon>Bacteria</taxon>
        <taxon>Pseudomonadati</taxon>
        <taxon>Pseudomonadota</taxon>
        <taxon>Alphaproteobacteria</taxon>
        <taxon>Rhodobacterales</taxon>
        <taxon>Paracoccaceae</taxon>
        <taxon>Cognatishimia</taxon>
    </lineage>
</organism>
<name>A0A0P1ITD2_9RHOB</name>
<keyword evidence="1" id="KW-0472">Membrane</keyword>
<dbReference type="Gene3D" id="3.90.226.10">
    <property type="entry name" value="2-enoyl-CoA Hydratase, Chain A, domain 1"/>
    <property type="match status" value="1"/>
</dbReference>
<feature type="transmembrane region" description="Helical" evidence="1">
    <location>
        <begin position="15"/>
        <end position="36"/>
    </location>
</feature>
<gene>
    <name evidence="2" type="ORF">TA5114_02619</name>
</gene>
<dbReference type="RefSeq" id="WP_058315649.1">
    <property type="nucleotide sequence ID" value="NZ_CYUE01000020.1"/>
</dbReference>
<evidence type="ECO:0000313" key="3">
    <source>
        <dbReference type="Proteomes" id="UP000051184"/>
    </source>
</evidence>
<keyword evidence="3" id="KW-1185">Reference proteome</keyword>
<evidence type="ECO:0000256" key="1">
    <source>
        <dbReference type="SAM" id="Phobius"/>
    </source>
</evidence>
<proteinExistence type="predicted"/>
<dbReference type="SUPFAM" id="SSF52096">
    <property type="entry name" value="ClpP/crotonase"/>
    <property type="match status" value="1"/>
</dbReference>
<evidence type="ECO:0008006" key="4">
    <source>
        <dbReference type="Google" id="ProtNLM"/>
    </source>
</evidence>
<sequence length="290" mass="32035">MAATATYLERQSPSFLSALWLTGVLLRVVLSTALLALSLFDPLTLAILSAIVAVDLAAFVWSLNRYANAAGHHLNSTGRFWSVTGGFAIFLMSGIVMGITWWLLFQDADVNVRFENKEEIAASGPTPPKERYVAETTRDGQELVFKGVVAQGADFLISEEFSNSDRLQTLILNSPGGNVREARRMAETVMANGISTHVANECSASCLLVFMAGQQRTLGPGAQLGFHRYGLDFVQVLPHVNPLREMRTDQQYYLERGLDLDFLDKVFDLDRSSIWYPSRNELVDAGVLPQ</sequence>
<protein>
    <recommendedName>
        <fullName evidence="4">Clp protease</fullName>
    </recommendedName>
</protein>
<keyword evidence="1" id="KW-1133">Transmembrane helix</keyword>
<dbReference type="Proteomes" id="UP000051184">
    <property type="component" value="Unassembled WGS sequence"/>
</dbReference>
<dbReference type="EMBL" id="CYUE01000020">
    <property type="protein sequence ID" value="CUK26801.1"/>
    <property type="molecule type" value="Genomic_DNA"/>
</dbReference>
<dbReference type="OrthoDB" id="5936191at2"/>
<feature type="transmembrane region" description="Helical" evidence="1">
    <location>
        <begin position="83"/>
        <end position="104"/>
    </location>
</feature>
<dbReference type="AlphaFoldDB" id="A0A0P1ITD2"/>
<evidence type="ECO:0000313" key="2">
    <source>
        <dbReference type="EMBL" id="CUK26801.1"/>
    </source>
</evidence>
<dbReference type="InterPro" id="IPR029045">
    <property type="entry name" value="ClpP/crotonase-like_dom_sf"/>
</dbReference>
<dbReference type="STRING" id="1715691.TA5113_01448"/>
<keyword evidence="1" id="KW-0812">Transmembrane</keyword>